<dbReference type="EMBL" id="JACCBU010000001">
    <property type="protein sequence ID" value="NYE69048.1"/>
    <property type="molecule type" value="Genomic_DNA"/>
</dbReference>
<keyword evidence="2 3" id="KW-0808">Transferase</keyword>
<keyword evidence="1 3" id="KW-0489">Methyltransferase</keyword>
<dbReference type="GO" id="GO:0008168">
    <property type="term" value="F:methyltransferase activity"/>
    <property type="evidence" value="ECO:0007669"/>
    <property type="project" value="UniProtKB-KW"/>
</dbReference>
<proteinExistence type="predicted"/>
<dbReference type="Pfam" id="PF04072">
    <property type="entry name" value="LCM"/>
    <property type="match status" value="1"/>
</dbReference>
<dbReference type="GO" id="GO:0032259">
    <property type="term" value="P:methylation"/>
    <property type="evidence" value="ECO:0007669"/>
    <property type="project" value="UniProtKB-KW"/>
</dbReference>
<dbReference type="PIRSF" id="PIRSF028177">
    <property type="entry name" value="Polyketide_synth_Omtfrase_TcmP"/>
    <property type="match status" value="1"/>
</dbReference>
<comment type="caution">
    <text evidence="3">The sequence shown here is derived from an EMBL/GenBank/DDBJ whole genome shotgun (WGS) entry which is preliminary data.</text>
</comment>
<dbReference type="PANTHER" id="PTHR43619">
    <property type="entry name" value="S-ADENOSYL-L-METHIONINE-DEPENDENT METHYLTRANSFERASE YKTD-RELATED"/>
    <property type="match status" value="1"/>
</dbReference>
<dbReference type="AlphaFoldDB" id="A0A7Y9I2I2"/>
<dbReference type="RefSeq" id="WP_218871019.1">
    <property type="nucleotide sequence ID" value="NZ_JACCBU010000001.1"/>
</dbReference>
<protein>
    <submittedName>
        <fullName evidence="3">O-methyltransferase involved in polyketide biosynthesis</fullName>
    </submittedName>
</protein>
<dbReference type="Gene3D" id="3.40.50.150">
    <property type="entry name" value="Vaccinia Virus protein VP39"/>
    <property type="match status" value="1"/>
</dbReference>
<name>A0A7Y9I2I2_9ACTN</name>
<organism evidence="3 4">
    <name type="scientific">Microlunatus parietis</name>
    <dbReference type="NCBI Taxonomy" id="682979"/>
    <lineage>
        <taxon>Bacteria</taxon>
        <taxon>Bacillati</taxon>
        <taxon>Actinomycetota</taxon>
        <taxon>Actinomycetes</taxon>
        <taxon>Propionibacteriales</taxon>
        <taxon>Propionibacteriaceae</taxon>
        <taxon>Microlunatus</taxon>
    </lineage>
</organism>
<reference evidence="3 4" key="1">
    <citation type="submission" date="2020-07" db="EMBL/GenBank/DDBJ databases">
        <title>Sequencing the genomes of 1000 actinobacteria strains.</title>
        <authorList>
            <person name="Klenk H.-P."/>
        </authorList>
    </citation>
    <scope>NUCLEOTIDE SEQUENCE [LARGE SCALE GENOMIC DNA]</scope>
    <source>
        <strain evidence="3 4">DSM 22083</strain>
    </source>
</reference>
<keyword evidence="4" id="KW-1185">Reference proteome</keyword>
<dbReference type="PANTHER" id="PTHR43619:SF2">
    <property type="entry name" value="S-ADENOSYL-L-METHIONINE-DEPENDENT METHYLTRANSFERASES SUPERFAMILY PROTEIN"/>
    <property type="match status" value="1"/>
</dbReference>
<dbReference type="InterPro" id="IPR016874">
    <property type="entry name" value="TcmP-like"/>
</dbReference>
<evidence type="ECO:0000256" key="1">
    <source>
        <dbReference type="ARBA" id="ARBA00022603"/>
    </source>
</evidence>
<evidence type="ECO:0000256" key="2">
    <source>
        <dbReference type="ARBA" id="ARBA00022679"/>
    </source>
</evidence>
<evidence type="ECO:0000313" key="4">
    <source>
        <dbReference type="Proteomes" id="UP000569914"/>
    </source>
</evidence>
<sequence>MTDSARSTAADGPRVELRGAEATMLATLYGRALDARSPDPILGDMLSAETLDKINFDPTRTGLRPGDHYSVAMRAEFLDGWTREFLARHRTATVLHLGCGLDTRVWRVNPGPGVSWYDIDLPDVIELRRTLFGDRAGSTMIASSVTDPAWLAEVPRDRPTLVVAEGLVYYLTETDGRALLRRLVETFSSGQLIFDGFSQLGIRMQRLNGAVHKAQATLHWGIDWPTELETIHWRLRCTDAVGVFAASDFSVLSARYRVLATLGKNLPALANMARYYRLEF</sequence>
<accession>A0A7Y9I2I2</accession>
<dbReference type="SUPFAM" id="SSF53335">
    <property type="entry name" value="S-adenosyl-L-methionine-dependent methyltransferases"/>
    <property type="match status" value="1"/>
</dbReference>
<dbReference type="Proteomes" id="UP000569914">
    <property type="component" value="Unassembled WGS sequence"/>
</dbReference>
<dbReference type="InterPro" id="IPR029063">
    <property type="entry name" value="SAM-dependent_MTases_sf"/>
</dbReference>
<gene>
    <name evidence="3" type="ORF">BKA15_000377</name>
</gene>
<evidence type="ECO:0000313" key="3">
    <source>
        <dbReference type="EMBL" id="NYE69048.1"/>
    </source>
</evidence>
<dbReference type="InterPro" id="IPR007213">
    <property type="entry name" value="Ppm1/Ppm2/Tcmp"/>
</dbReference>